<reference evidence="4" key="1">
    <citation type="submission" date="2020-02" db="EMBL/GenBank/DDBJ databases">
        <title>Development of a multiplex PCR-based assay for rapid serotyping of Erysipelothrix species.</title>
        <authorList>
            <person name="Shimoji Y."/>
            <person name="Shiraiwa K."/>
            <person name="Tominaga H."/>
            <person name="Nishikawa S."/>
            <person name="Eguchi M."/>
            <person name="Hikono H."/>
            <person name="Ogawa Y."/>
        </authorList>
    </citation>
    <scope>NUCLEOTIDE SEQUENCE</scope>
    <source>
        <strain evidence="4">CJSF 14-2</strain>
    </source>
</reference>
<accession>A0A6S6I1Z7</accession>
<evidence type="ECO:0000256" key="3">
    <source>
        <dbReference type="RuleBase" id="RU364069"/>
    </source>
</evidence>
<dbReference type="EMBL" id="LC528616">
    <property type="protein sequence ID" value="BCB22824.1"/>
    <property type="molecule type" value="Genomic_DNA"/>
</dbReference>
<dbReference type="GO" id="GO:0000271">
    <property type="term" value="P:polysaccharide biosynthetic process"/>
    <property type="evidence" value="ECO:0007669"/>
    <property type="project" value="TreeGrafter"/>
</dbReference>
<comment type="similarity">
    <text evidence="3">Belongs to the dTDP-4-dehydrorhamnose 3,5-epimerase family.</text>
</comment>
<dbReference type="GO" id="GO:0008830">
    <property type="term" value="F:dTDP-4-dehydrorhamnose 3,5-epimerase activity"/>
    <property type="evidence" value="ECO:0007669"/>
    <property type="project" value="UniProtKB-UniRule"/>
</dbReference>
<dbReference type="GO" id="GO:0019305">
    <property type="term" value="P:dTDP-rhamnose biosynthetic process"/>
    <property type="evidence" value="ECO:0007669"/>
    <property type="project" value="UniProtKB-UniRule"/>
</dbReference>
<dbReference type="CDD" id="cd00438">
    <property type="entry name" value="cupin_RmlC"/>
    <property type="match status" value="1"/>
</dbReference>
<evidence type="ECO:0000313" key="4">
    <source>
        <dbReference type="EMBL" id="BCB22824.1"/>
    </source>
</evidence>
<dbReference type="PANTHER" id="PTHR21047:SF2">
    <property type="entry name" value="THYMIDINE DIPHOSPHO-4-KETO-RHAMNOSE 3,5-EPIMERASE"/>
    <property type="match status" value="1"/>
</dbReference>
<dbReference type="UniPathway" id="UPA00124"/>
<dbReference type="AlphaFoldDB" id="A0A6S6I1Z7"/>
<feature type="site" description="Participates in a stacking interaction with the thymidine ring of dTDP-4-oxo-6-deoxyglucose" evidence="2">
    <location>
        <position position="138"/>
    </location>
</feature>
<dbReference type="EC" id="5.1.3.13" evidence="3"/>
<feature type="active site" description="Proton donor" evidence="1">
    <location>
        <position position="132"/>
    </location>
</feature>
<proteinExistence type="inferred from homology"/>
<dbReference type="SUPFAM" id="SSF51182">
    <property type="entry name" value="RmlC-like cupins"/>
    <property type="match status" value="1"/>
</dbReference>
<dbReference type="Gene3D" id="2.60.120.10">
    <property type="entry name" value="Jelly Rolls"/>
    <property type="match status" value="1"/>
</dbReference>
<dbReference type="Pfam" id="PF00908">
    <property type="entry name" value="dTDP_sugar_isom"/>
    <property type="match status" value="1"/>
</dbReference>
<dbReference type="GO" id="GO:0005829">
    <property type="term" value="C:cytosol"/>
    <property type="evidence" value="ECO:0007669"/>
    <property type="project" value="TreeGrafter"/>
</dbReference>
<comment type="subunit">
    <text evidence="3">Homodimer.</text>
</comment>
<organism evidence="4">
    <name type="scientific">Erysipelothrix tonsillarum</name>
    <dbReference type="NCBI Taxonomy" id="38402"/>
    <lineage>
        <taxon>Bacteria</taxon>
        <taxon>Bacillati</taxon>
        <taxon>Bacillota</taxon>
        <taxon>Erysipelotrichia</taxon>
        <taxon>Erysipelotrichales</taxon>
        <taxon>Erysipelotrichaceae</taxon>
        <taxon>Erysipelothrix</taxon>
    </lineage>
</organism>
<dbReference type="InterPro" id="IPR000888">
    <property type="entry name" value="RmlC-like"/>
</dbReference>
<comment type="function">
    <text evidence="3">Catalyzes the epimerization of the C3' and C5'positions of dTDP-6-deoxy-D-xylo-4-hexulose, forming dTDP-6-deoxy-L-lyxo-4-hexulose.</text>
</comment>
<protein>
    <recommendedName>
        <fullName evidence="3">dTDP-4-dehydrorhamnose 3,5-epimerase</fullName>
        <ecNumber evidence="3">5.1.3.13</ecNumber>
    </recommendedName>
    <alternativeName>
        <fullName evidence="3">Thymidine diphospho-4-keto-rhamnose 3,5-epimerase</fullName>
    </alternativeName>
</protein>
<name>A0A6S6I1Z7_9FIRM</name>
<comment type="pathway">
    <text evidence="3">Carbohydrate biosynthesis; dTDP-L-rhamnose biosynthesis.</text>
</comment>
<dbReference type="PANTHER" id="PTHR21047">
    <property type="entry name" value="DTDP-6-DEOXY-D-GLUCOSE-3,5 EPIMERASE"/>
    <property type="match status" value="1"/>
</dbReference>
<comment type="catalytic activity">
    <reaction evidence="3">
        <text>dTDP-4-dehydro-6-deoxy-alpha-D-glucose = dTDP-4-dehydro-beta-L-rhamnose</text>
        <dbReference type="Rhea" id="RHEA:16969"/>
        <dbReference type="ChEBI" id="CHEBI:57649"/>
        <dbReference type="ChEBI" id="CHEBI:62830"/>
        <dbReference type="EC" id="5.1.3.13"/>
    </reaction>
</comment>
<dbReference type="InterPro" id="IPR014710">
    <property type="entry name" value="RmlC-like_jellyroll"/>
</dbReference>
<sequence length="181" mass="20690">MKKLETKIKDCFIIETEVFGDSRGWFVETYSQEKFKSLGLTAQFVQDNHSYSSKAGIIRGIHLQSEPYSQSKLVRCIRGDIMDYIVDLRADSPSFGEYVSVKLTERNHSMVLIPKGCGHAFETLTSDVEVEYKVDSHYNPSSEITIDYADPELKIKWQTNTPILSDKDKLGISFKMFRGDN</sequence>
<dbReference type="InterPro" id="IPR011051">
    <property type="entry name" value="RmlC_Cupin_sf"/>
</dbReference>
<evidence type="ECO:0000256" key="1">
    <source>
        <dbReference type="PIRSR" id="PIRSR600888-1"/>
    </source>
</evidence>
<dbReference type="NCBIfam" id="TIGR01221">
    <property type="entry name" value="rmlC"/>
    <property type="match status" value="1"/>
</dbReference>
<feature type="active site" description="Proton acceptor" evidence="1">
    <location>
        <position position="62"/>
    </location>
</feature>
<evidence type="ECO:0000256" key="2">
    <source>
        <dbReference type="PIRSR" id="PIRSR600888-3"/>
    </source>
</evidence>
<keyword evidence="3" id="KW-0413">Isomerase</keyword>